<feature type="domain" description="Putative tail fiber protein gp53-like C-terminal" evidence="2">
    <location>
        <begin position="377"/>
        <end position="461"/>
    </location>
</feature>
<dbReference type="Gene3D" id="2.60.40.3940">
    <property type="match status" value="1"/>
</dbReference>
<evidence type="ECO:0000256" key="1">
    <source>
        <dbReference type="SAM" id="MobiDB-lite"/>
    </source>
</evidence>
<evidence type="ECO:0000313" key="4">
    <source>
        <dbReference type="Proteomes" id="UP000253823"/>
    </source>
</evidence>
<reference evidence="3 4" key="1">
    <citation type="submission" date="2018-05" db="EMBL/GenBank/DDBJ databases">
        <title>Draft Genome Sequences for a Diverse set of 7 Haemophilus Species.</title>
        <authorList>
            <person name="Nichols M."/>
            <person name="Topaz N."/>
            <person name="Wang X."/>
            <person name="Wang X."/>
            <person name="Boxrud D."/>
        </authorList>
    </citation>
    <scope>NUCLEOTIDE SEQUENCE [LARGE SCALE GENOMIC DNA]</scope>
    <source>
        <strain evidence="3 4">C2006002596</strain>
    </source>
</reference>
<dbReference type="RefSeq" id="WP_111406665.1">
    <property type="nucleotide sequence ID" value="NZ_QEPT01000002.1"/>
</dbReference>
<accession>A0AAQ0H0M8</accession>
<proteinExistence type="predicted"/>
<feature type="region of interest" description="Disordered" evidence="1">
    <location>
        <begin position="1"/>
        <end position="27"/>
    </location>
</feature>
<sequence>MKTLLPEINSADKRFHAGNPATGEQGTRVTDTWLNDVQNRVRDVQAEAHYVLQKAGFTPKAETQTQLYQAIVKIIDDNRKSASTTQKGEVQLYSGYDSESEEMAATPKVIKILKGFIDSVVRSLTNYIPNSKKSSAVNSNSSDTVATSAAVKMANDNANDRVAKSGDTMTGNLSLKQGNYSGLNVYNNDGYYTRLEGNPHNANNLLTFVYRTPQGANIASVGFPKKNGTIAYIDDVVLKSGDSMTGILYSVGISSKHYGYGDYAHQYTSGAPFLVNAEGSQNRDTYHPFVKGLVRSKGRYGAGFSFGYTTKQGAGDGFGRGIINLIEDNGTSKNWGFEHNGDFYSAGDIRTSSGKSLNTAVQLSDYRSQWGQTGWVKLPNGLILQWGKTPVIHDENSTDIVFPIAFPNKVLNIQLTENQMRTVAAHATHLAALNVTNSKFTFKINSTLPIDSSADWFAIGY</sequence>
<evidence type="ECO:0000259" key="2">
    <source>
        <dbReference type="Pfam" id="PF21882"/>
    </source>
</evidence>
<protein>
    <recommendedName>
        <fullName evidence="2">Putative tail fiber protein gp53-like C-terminal domain-containing protein</fullName>
    </recommendedName>
</protein>
<name>A0AAQ0H0M8_HAEPA</name>
<dbReference type="Pfam" id="PF03406">
    <property type="entry name" value="Phage_fiber_2"/>
    <property type="match status" value="1"/>
</dbReference>
<gene>
    <name evidence="3" type="ORF">DPV95_04030</name>
</gene>
<dbReference type="Pfam" id="PF21882">
    <property type="entry name" value="Gp53-like_C"/>
    <property type="match status" value="1"/>
</dbReference>
<dbReference type="GO" id="GO:0046718">
    <property type="term" value="P:symbiont entry into host cell"/>
    <property type="evidence" value="ECO:0007669"/>
    <property type="project" value="InterPro"/>
</dbReference>
<dbReference type="Proteomes" id="UP000253823">
    <property type="component" value="Unassembled WGS sequence"/>
</dbReference>
<dbReference type="EMBL" id="QEPT01000002">
    <property type="protein sequence ID" value="RDE84901.1"/>
    <property type="molecule type" value="Genomic_DNA"/>
</dbReference>
<organism evidence="3 4">
    <name type="scientific">Haemophilus parainfluenzae</name>
    <dbReference type="NCBI Taxonomy" id="729"/>
    <lineage>
        <taxon>Bacteria</taxon>
        <taxon>Pseudomonadati</taxon>
        <taxon>Pseudomonadota</taxon>
        <taxon>Gammaproteobacteria</taxon>
        <taxon>Pasteurellales</taxon>
        <taxon>Pasteurellaceae</taxon>
        <taxon>Haemophilus</taxon>
    </lineage>
</organism>
<comment type="caution">
    <text evidence="3">The sequence shown here is derived from an EMBL/GenBank/DDBJ whole genome shotgun (WGS) entry which is preliminary data.</text>
</comment>
<evidence type="ECO:0000313" key="3">
    <source>
        <dbReference type="EMBL" id="RDE84901.1"/>
    </source>
</evidence>
<dbReference type="AlphaFoldDB" id="A0AAQ0H0M8"/>
<dbReference type="InterPro" id="IPR005068">
    <property type="entry name" value="Phage_lambda_Stf-r2"/>
</dbReference>
<dbReference type="GO" id="GO:0019062">
    <property type="term" value="P:virion attachment to host cell"/>
    <property type="evidence" value="ECO:0007669"/>
    <property type="project" value="InterPro"/>
</dbReference>
<dbReference type="InterPro" id="IPR054075">
    <property type="entry name" value="Gp53-like_C"/>
</dbReference>